<dbReference type="PANTHER" id="PTHR47335:SF1">
    <property type="entry name" value="UNCONVENTIONAL MYOSIN-XVI"/>
    <property type="match status" value="1"/>
</dbReference>
<comment type="similarity">
    <text evidence="1">Belongs to the TRAFAC class myosin-kinesin ATPase superfamily. Myosin family.</text>
</comment>
<comment type="caution">
    <text evidence="1">Lacks conserved residue(s) required for the propagation of feature annotation.</text>
</comment>
<dbReference type="KEGG" id="pvp:105310545"/>
<keyword evidence="3" id="KW-1185">Reference proteome</keyword>
<protein>
    <submittedName>
        <fullName evidence="4">Unconventional myosin-XVI-like</fullName>
    </submittedName>
</protein>
<dbReference type="PANTHER" id="PTHR47335">
    <property type="entry name" value="UNCONVENTIONAL MYOSIN-XVI"/>
    <property type="match status" value="1"/>
</dbReference>
<dbReference type="GO" id="GO:2000134">
    <property type="term" value="P:negative regulation of G1/S transition of mitotic cell cycle"/>
    <property type="evidence" value="ECO:0007669"/>
    <property type="project" value="TreeGrafter"/>
</dbReference>
<proteinExistence type="inferred from homology"/>
<feature type="domain" description="Myosin motor" evidence="2">
    <location>
        <begin position="1"/>
        <end position="130"/>
    </location>
</feature>
<dbReference type="GO" id="GO:0005524">
    <property type="term" value="F:ATP binding"/>
    <property type="evidence" value="ECO:0007669"/>
    <property type="project" value="InterPro"/>
</dbReference>
<evidence type="ECO:0000313" key="4">
    <source>
        <dbReference type="RefSeq" id="XP_011385012.1"/>
    </source>
</evidence>
<dbReference type="PROSITE" id="PS51456">
    <property type="entry name" value="MYOSIN_MOTOR"/>
    <property type="match status" value="1"/>
</dbReference>
<dbReference type="GO" id="GO:0003774">
    <property type="term" value="F:cytoskeletal motor activity"/>
    <property type="evidence" value="ECO:0007669"/>
    <property type="project" value="InterPro"/>
</dbReference>
<dbReference type="Pfam" id="PF00063">
    <property type="entry name" value="Myosin_head"/>
    <property type="match status" value="1"/>
</dbReference>
<dbReference type="SUPFAM" id="SSF52540">
    <property type="entry name" value="P-loop containing nucleoside triphosphate hydrolases"/>
    <property type="match status" value="1"/>
</dbReference>
<feature type="non-terminal residue" evidence="4">
    <location>
        <position position="130"/>
    </location>
</feature>
<dbReference type="OrthoDB" id="9935913at2759"/>
<dbReference type="GeneID" id="105310545"/>
<gene>
    <name evidence="4" type="primary">LOC105310545</name>
</gene>
<dbReference type="GO" id="GO:0005654">
    <property type="term" value="C:nucleoplasm"/>
    <property type="evidence" value="ECO:0007669"/>
    <property type="project" value="TreeGrafter"/>
</dbReference>
<evidence type="ECO:0000259" key="2">
    <source>
        <dbReference type="PROSITE" id="PS51456"/>
    </source>
</evidence>
<evidence type="ECO:0000256" key="1">
    <source>
        <dbReference type="PROSITE-ProRule" id="PRU00782"/>
    </source>
</evidence>
<accession>A0A6P3RPC0</accession>
<keyword evidence="1" id="KW-0505">Motor protein</keyword>
<evidence type="ECO:0000313" key="3">
    <source>
        <dbReference type="Proteomes" id="UP000515202"/>
    </source>
</evidence>
<dbReference type="GO" id="GO:0016459">
    <property type="term" value="C:myosin complex"/>
    <property type="evidence" value="ECO:0007669"/>
    <property type="project" value="UniProtKB-KW"/>
</dbReference>
<dbReference type="GO" id="GO:0019903">
    <property type="term" value="F:protein phosphatase binding"/>
    <property type="evidence" value="ECO:0007669"/>
    <property type="project" value="TreeGrafter"/>
</dbReference>
<dbReference type="Proteomes" id="UP000515202">
    <property type="component" value="Unplaced"/>
</dbReference>
<keyword evidence="1" id="KW-0518">Myosin</keyword>
<organism evidence="3 4">
    <name type="scientific">Pteropus vampyrus</name>
    <name type="common">Large flying fox</name>
    <dbReference type="NCBI Taxonomy" id="132908"/>
    <lineage>
        <taxon>Eukaryota</taxon>
        <taxon>Metazoa</taxon>
        <taxon>Chordata</taxon>
        <taxon>Craniata</taxon>
        <taxon>Vertebrata</taxon>
        <taxon>Euteleostomi</taxon>
        <taxon>Mammalia</taxon>
        <taxon>Eutheria</taxon>
        <taxon>Laurasiatheria</taxon>
        <taxon>Chiroptera</taxon>
        <taxon>Yinpterochiroptera</taxon>
        <taxon>Pteropodoidea</taxon>
        <taxon>Pteropodidae</taxon>
        <taxon>Pteropodinae</taxon>
        <taxon>Pteropus</taxon>
    </lineage>
</organism>
<dbReference type="GO" id="GO:0043491">
    <property type="term" value="P:phosphatidylinositol 3-kinase/protein kinase B signal transduction"/>
    <property type="evidence" value="ECO:0007669"/>
    <property type="project" value="TreeGrafter"/>
</dbReference>
<dbReference type="Gene3D" id="1.20.58.530">
    <property type="match status" value="1"/>
</dbReference>
<dbReference type="InterPro" id="IPR052838">
    <property type="entry name" value="Myosin-XVI"/>
</dbReference>
<sequence>MTNEKMHHYINEVLFLHEQTECVQEGVTMETAYSPGNQTGVLDFFFQTPSGFLSLLDEESQMIWSVEPSLPKKLQSLLESSNTNAVYSPMRDGNGNVALKGQGTAFTVMHYAGRVSQKLTVIITCTNGPK</sequence>
<dbReference type="InterPro" id="IPR027417">
    <property type="entry name" value="P-loop_NTPase"/>
</dbReference>
<keyword evidence="1" id="KW-0009">Actin-binding</keyword>
<dbReference type="GO" id="GO:0051015">
    <property type="term" value="F:actin filament binding"/>
    <property type="evidence" value="ECO:0007669"/>
    <property type="project" value="TreeGrafter"/>
</dbReference>
<dbReference type="InterPro" id="IPR001609">
    <property type="entry name" value="Myosin_head_motor_dom-like"/>
</dbReference>
<reference evidence="4" key="1">
    <citation type="submission" date="2025-08" db="UniProtKB">
        <authorList>
            <consortium name="RefSeq"/>
        </authorList>
    </citation>
    <scope>IDENTIFICATION</scope>
    <source>
        <tissue evidence="4">Kidney</tissue>
    </source>
</reference>
<dbReference type="AlphaFoldDB" id="A0A6P3RPC0"/>
<dbReference type="GO" id="GO:0048812">
    <property type="term" value="P:neuron projection morphogenesis"/>
    <property type="evidence" value="ECO:0007669"/>
    <property type="project" value="TreeGrafter"/>
</dbReference>
<name>A0A6P3RPC0_PTEVA</name>
<dbReference type="GO" id="GO:0048471">
    <property type="term" value="C:perinuclear region of cytoplasm"/>
    <property type="evidence" value="ECO:0007669"/>
    <property type="project" value="TreeGrafter"/>
</dbReference>
<dbReference type="RefSeq" id="XP_011385012.1">
    <property type="nucleotide sequence ID" value="XM_011386710.2"/>
</dbReference>